<dbReference type="Pfam" id="PF00069">
    <property type="entry name" value="Pkinase"/>
    <property type="match status" value="1"/>
</dbReference>
<dbReference type="InterPro" id="IPR000719">
    <property type="entry name" value="Prot_kinase_dom"/>
</dbReference>
<keyword evidence="4 7" id="KW-0547">Nucleotide-binding</keyword>
<sequence length="329" mass="37515">YKLLCPEEGEYYNVPISVEDDGNEELRQKFEDCQNNCNLKDQADVEDPDQKAKLGPGKKMITETDDSRPSSFPSNSLDQVKLSDFTFLAVLGKGSFGKVMLAEMNATDELYAIKILKKDVVIQDDDVECTMVEKRVLAQEDKPPFLTQLHSCFQTVDRLYFVMEYVNGGDLMYHIQQVGKFKEPQAVFYAAEIAVGLFFLHHKGIIYRDLKLDNVMLDSEGHIKIADFGMCKENMPESVTTRTFCGTPDYIAPEIIAYQPYGRSVDWWAYGVLLYEMLAGQVLKKRQEGRGGEEEKRRGEAVWHDIDEFELCMTQGRPSAKPSSLFRES</sequence>
<dbReference type="InterPro" id="IPR017441">
    <property type="entry name" value="Protein_kinase_ATP_BS"/>
</dbReference>
<evidence type="ECO:0000256" key="4">
    <source>
        <dbReference type="ARBA" id="ARBA00022741"/>
    </source>
</evidence>
<evidence type="ECO:0000256" key="6">
    <source>
        <dbReference type="ARBA" id="ARBA00022840"/>
    </source>
</evidence>
<keyword evidence="12" id="KW-1185">Reference proteome</keyword>
<evidence type="ECO:0000256" key="9">
    <source>
        <dbReference type="SAM" id="MobiDB-lite"/>
    </source>
</evidence>
<dbReference type="PROSITE" id="PS50011">
    <property type="entry name" value="PROTEIN_KINASE_DOM"/>
    <property type="match status" value="1"/>
</dbReference>
<dbReference type="Gene3D" id="3.30.200.20">
    <property type="entry name" value="Phosphorylase Kinase, domain 1"/>
    <property type="match status" value="1"/>
</dbReference>
<organism evidence="11 12">
    <name type="scientific">Characodon lateralis</name>
    <dbReference type="NCBI Taxonomy" id="208331"/>
    <lineage>
        <taxon>Eukaryota</taxon>
        <taxon>Metazoa</taxon>
        <taxon>Chordata</taxon>
        <taxon>Craniata</taxon>
        <taxon>Vertebrata</taxon>
        <taxon>Euteleostomi</taxon>
        <taxon>Actinopterygii</taxon>
        <taxon>Neopterygii</taxon>
        <taxon>Teleostei</taxon>
        <taxon>Neoteleostei</taxon>
        <taxon>Acanthomorphata</taxon>
        <taxon>Ovalentaria</taxon>
        <taxon>Atherinomorphae</taxon>
        <taxon>Cyprinodontiformes</taxon>
        <taxon>Goodeidae</taxon>
        <taxon>Characodon</taxon>
    </lineage>
</organism>
<keyword evidence="1 8" id="KW-0723">Serine/threonine-protein kinase</keyword>
<keyword evidence="2" id="KW-0597">Phosphoprotein</keyword>
<accession>A0ABU7F2C5</accession>
<feature type="binding site" evidence="7">
    <location>
        <position position="114"/>
    </location>
    <ligand>
        <name>ATP</name>
        <dbReference type="ChEBI" id="CHEBI:30616"/>
    </ligand>
</feature>
<proteinExistence type="inferred from homology"/>
<evidence type="ECO:0000256" key="8">
    <source>
        <dbReference type="RuleBase" id="RU000304"/>
    </source>
</evidence>
<evidence type="ECO:0000256" key="2">
    <source>
        <dbReference type="ARBA" id="ARBA00022553"/>
    </source>
</evidence>
<keyword evidence="3" id="KW-0808">Transferase</keyword>
<dbReference type="SUPFAM" id="SSF56112">
    <property type="entry name" value="Protein kinase-like (PK-like)"/>
    <property type="match status" value="1"/>
</dbReference>
<dbReference type="PANTHER" id="PTHR24351">
    <property type="entry name" value="RIBOSOMAL PROTEIN S6 KINASE"/>
    <property type="match status" value="1"/>
</dbReference>
<dbReference type="PROSITE" id="PS00107">
    <property type="entry name" value="PROTEIN_KINASE_ATP"/>
    <property type="match status" value="1"/>
</dbReference>
<keyword evidence="6 7" id="KW-0067">ATP-binding</keyword>
<comment type="similarity">
    <text evidence="8">Belongs to the protein kinase superfamily.</text>
</comment>
<feature type="region of interest" description="Disordered" evidence="9">
    <location>
        <begin position="40"/>
        <end position="75"/>
    </location>
</feature>
<evidence type="ECO:0000259" key="10">
    <source>
        <dbReference type="PROSITE" id="PS50011"/>
    </source>
</evidence>
<evidence type="ECO:0000313" key="11">
    <source>
        <dbReference type="EMBL" id="MED6292440.1"/>
    </source>
</evidence>
<evidence type="ECO:0000256" key="5">
    <source>
        <dbReference type="ARBA" id="ARBA00022777"/>
    </source>
</evidence>
<evidence type="ECO:0000256" key="7">
    <source>
        <dbReference type="PROSITE-ProRule" id="PRU10141"/>
    </source>
</evidence>
<dbReference type="SMART" id="SM00220">
    <property type="entry name" value="S_TKc"/>
    <property type="match status" value="1"/>
</dbReference>
<evidence type="ECO:0000256" key="1">
    <source>
        <dbReference type="ARBA" id="ARBA00022527"/>
    </source>
</evidence>
<name>A0ABU7F2C5_9TELE</name>
<comment type="caution">
    <text evidence="11">The sequence shown here is derived from an EMBL/GenBank/DDBJ whole genome shotgun (WGS) entry which is preliminary data.</text>
</comment>
<dbReference type="PROSITE" id="PS00108">
    <property type="entry name" value="PROTEIN_KINASE_ST"/>
    <property type="match status" value="1"/>
</dbReference>
<evidence type="ECO:0000313" key="12">
    <source>
        <dbReference type="Proteomes" id="UP001352852"/>
    </source>
</evidence>
<gene>
    <name evidence="11" type="ORF">CHARACLAT_000267</name>
</gene>
<dbReference type="InterPro" id="IPR008271">
    <property type="entry name" value="Ser/Thr_kinase_AS"/>
</dbReference>
<dbReference type="InterPro" id="IPR011009">
    <property type="entry name" value="Kinase-like_dom_sf"/>
</dbReference>
<dbReference type="Proteomes" id="UP001352852">
    <property type="component" value="Unassembled WGS sequence"/>
</dbReference>
<feature type="non-terminal residue" evidence="11">
    <location>
        <position position="1"/>
    </location>
</feature>
<dbReference type="Gene3D" id="1.10.510.10">
    <property type="entry name" value="Transferase(Phosphotransferase) domain 1"/>
    <property type="match status" value="1"/>
</dbReference>
<protein>
    <recommendedName>
        <fullName evidence="10">Protein kinase domain-containing protein</fullName>
    </recommendedName>
</protein>
<dbReference type="EMBL" id="JAHUTJ010073784">
    <property type="protein sequence ID" value="MED6292440.1"/>
    <property type="molecule type" value="Genomic_DNA"/>
</dbReference>
<reference evidence="11 12" key="1">
    <citation type="submission" date="2021-06" db="EMBL/GenBank/DDBJ databases">
        <authorList>
            <person name="Palmer J.M."/>
        </authorList>
    </citation>
    <scope>NUCLEOTIDE SEQUENCE [LARGE SCALE GENOMIC DNA]</scope>
    <source>
        <strain evidence="11 12">CL_MEX2019</strain>
        <tissue evidence="11">Muscle</tissue>
    </source>
</reference>
<keyword evidence="5" id="KW-0418">Kinase</keyword>
<feature type="domain" description="Protein kinase" evidence="10">
    <location>
        <begin position="85"/>
        <end position="329"/>
    </location>
</feature>
<evidence type="ECO:0000256" key="3">
    <source>
        <dbReference type="ARBA" id="ARBA00022679"/>
    </source>
</evidence>